<comment type="caution">
    <text evidence="1">The sequence shown here is derived from an EMBL/GenBank/DDBJ whole genome shotgun (WGS) entry which is preliminary data.</text>
</comment>
<dbReference type="EMBL" id="JAWLKB010000030">
    <property type="protein sequence ID" value="MDV6271062.1"/>
    <property type="molecule type" value="Genomic_DNA"/>
</dbReference>
<reference evidence="1 2" key="1">
    <citation type="submission" date="2023-10" db="EMBL/GenBank/DDBJ databases">
        <title>Development of a sustainable strategy for remediation of hydrocarbon-contaminated territories based on the waste exchange concept.</title>
        <authorList>
            <person name="Krivoruchko A."/>
        </authorList>
    </citation>
    <scope>NUCLEOTIDE SEQUENCE [LARGE SCALE GENOMIC DNA]</scope>
    <source>
        <strain evidence="1 2">IEGM 1203</strain>
    </source>
</reference>
<proteinExistence type="predicted"/>
<evidence type="ECO:0000313" key="2">
    <source>
        <dbReference type="Proteomes" id="UP001185927"/>
    </source>
</evidence>
<dbReference type="Gene3D" id="3.30.200.20">
    <property type="entry name" value="Phosphorylase Kinase, domain 1"/>
    <property type="match status" value="1"/>
</dbReference>
<dbReference type="RefSeq" id="WP_317545525.1">
    <property type="nucleotide sequence ID" value="NZ_JAWLKB010000030.1"/>
</dbReference>
<keyword evidence="2" id="KW-1185">Reference proteome</keyword>
<gene>
    <name evidence="1" type="ORF">R3Q16_31015</name>
</gene>
<name>A0ABU4C3I2_RHOGO</name>
<organism evidence="1 2">
    <name type="scientific">Rhodococcus globerulus</name>
    <dbReference type="NCBI Taxonomy" id="33008"/>
    <lineage>
        <taxon>Bacteria</taxon>
        <taxon>Bacillati</taxon>
        <taxon>Actinomycetota</taxon>
        <taxon>Actinomycetes</taxon>
        <taxon>Mycobacteriales</taxon>
        <taxon>Nocardiaceae</taxon>
        <taxon>Rhodococcus</taxon>
    </lineage>
</organism>
<protein>
    <submittedName>
        <fullName evidence="1">Uncharacterized protein</fullName>
    </submittedName>
</protein>
<sequence>MNDSEVEIIAGLVRDLLEDQHPDLAGLDIRGRGGWDTHMWRLGEELVVCMRRTERAPDLRCTVFPFRAALERHDVSCRRANRLRLNAAPDGGPLNPGKCR</sequence>
<evidence type="ECO:0000313" key="1">
    <source>
        <dbReference type="EMBL" id="MDV6271062.1"/>
    </source>
</evidence>
<dbReference type="Proteomes" id="UP001185927">
    <property type="component" value="Unassembled WGS sequence"/>
</dbReference>
<accession>A0ABU4C3I2</accession>